<dbReference type="EMBL" id="JARRAF010000032">
    <property type="protein sequence ID" value="MDK2126170.1"/>
    <property type="molecule type" value="Genomic_DNA"/>
</dbReference>
<dbReference type="RefSeq" id="WP_284102485.1">
    <property type="nucleotide sequence ID" value="NZ_JARRAF010000032.1"/>
</dbReference>
<evidence type="ECO:0000313" key="3">
    <source>
        <dbReference type="Proteomes" id="UP001172778"/>
    </source>
</evidence>
<protein>
    <submittedName>
        <fullName evidence="2">Uncharacterized protein</fullName>
    </submittedName>
</protein>
<feature type="signal peptide" evidence="1">
    <location>
        <begin position="1"/>
        <end position="21"/>
    </location>
</feature>
<dbReference type="Proteomes" id="UP001172778">
    <property type="component" value="Unassembled WGS sequence"/>
</dbReference>
<keyword evidence="1" id="KW-0732">Signal</keyword>
<accession>A0ABT7E1H0</accession>
<name>A0ABT7E1H0_9NEIS</name>
<keyword evidence="3" id="KW-1185">Reference proteome</keyword>
<evidence type="ECO:0000313" key="2">
    <source>
        <dbReference type="EMBL" id="MDK2126170.1"/>
    </source>
</evidence>
<organism evidence="2 3">
    <name type="scientific">Parachitinimonas caeni</name>
    <dbReference type="NCBI Taxonomy" id="3031301"/>
    <lineage>
        <taxon>Bacteria</taxon>
        <taxon>Pseudomonadati</taxon>
        <taxon>Pseudomonadota</taxon>
        <taxon>Betaproteobacteria</taxon>
        <taxon>Neisseriales</taxon>
        <taxon>Chitinibacteraceae</taxon>
        <taxon>Parachitinimonas</taxon>
    </lineage>
</organism>
<evidence type="ECO:0000256" key="1">
    <source>
        <dbReference type="SAM" id="SignalP"/>
    </source>
</evidence>
<feature type="chain" id="PRO_5047492273" evidence="1">
    <location>
        <begin position="22"/>
        <end position="311"/>
    </location>
</feature>
<proteinExistence type="predicted"/>
<sequence>MKSKLLPIIFASCLSLSTAQAAISISADAATRHAPNCLFSDETNTFVLPDIRISETRTSELNPGDFGLYISEANQGKLIAGTVKATTASGKDVTEVIFGQPHPKANTSTNGLVWLTVLARSNAATGPVKITLSGFRVQPNADVSSGQIYAILGGGNNANLGSWQGAGIAAHRLAVADIDPRTCFVPYRVNRSGRDTKPGLSITWDVGRNQHKGRDLTVFVGAQLPDGRLFLKNSQDQWLPFDPEQPAHYRQIAQAPSRIDIGILDGSIDTQGLAGTQIFVGYGLGSALFGNKVPFEQMLNQSLYYLVDRLK</sequence>
<gene>
    <name evidence="2" type="ORF">PZA18_19175</name>
</gene>
<comment type="caution">
    <text evidence="2">The sequence shown here is derived from an EMBL/GenBank/DDBJ whole genome shotgun (WGS) entry which is preliminary data.</text>
</comment>
<reference evidence="2" key="1">
    <citation type="submission" date="2023-03" db="EMBL/GenBank/DDBJ databases">
        <title>Chitinimonas shenzhenensis gen. nov., sp. nov., a novel member of family Burkholderiaceae isolated from activated sludge collected in Shen Zhen, China.</title>
        <authorList>
            <person name="Wang X."/>
        </authorList>
    </citation>
    <scope>NUCLEOTIDE SEQUENCE</scope>
    <source>
        <strain evidence="2">DQS-5</strain>
    </source>
</reference>